<dbReference type="Pfam" id="PF03372">
    <property type="entry name" value="Exo_endo_phos"/>
    <property type="match status" value="1"/>
</dbReference>
<dbReference type="EMBL" id="QROC01000002">
    <property type="protein sequence ID" value="RHL01230.1"/>
    <property type="molecule type" value="Genomic_DNA"/>
</dbReference>
<keyword evidence="3" id="KW-0540">Nuclease</keyword>
<keyword evidence="3" id="KW-0378">Hydrolase</keyword>
<dbReference type="RefSeq" id="WP_118407158.1">
    <property type="nucleotide sequence ID" value="NZ_JAJCHQ010000006.1"/>
</dbReference>
<dbReference type="InterPro" id="IPR005135">
    <property type="entry name" value="Endo/exonuclease/phosphatase"/>
</dbReference>
<dbReference type="InterPro" id="IPR036691">
    <property type="entry name" value="Endo/exonu/phosph_ase_sf"/>
</dbReference>
<proteinExistence type="predicted"/>
<evidence type="ECO:0000256" key="1">
    <source>
        <dbReference type="SAM" id="SignalP"/>
    </source>
</evidence>
<sequence>MKLKNLLLIALVAIVFCGCQSNYQPTSITVASYNLRNANGGDSINGNGWGQRYPVIAQIVQYHDFDIFGTQECFIHQLKDMKEALPGYDYIGVGRDDGKEKGEHSAIFYRTDKFDVIEKGDFWLSETPDVPSKGWDAVLPRICSWGHFKCKDTGFEFLFFNLHMDHIGKKARVESAFLVQDKMKELGKDKELPAILTGDFNVDQTHQSYDAFVSKGVLCDSYEKAGFRYAINGTFNDFDPNSFTESRIDHVFVSPSFHVKRYGVLTDTYRSIVGKGEKKQANDCPEEIDIKAYQARTPSDHFPVKVELEFDQRQQK</sequence>
<name>A0A415I0Y7_9BACE</name>
<dbReference type="SUPFAM" id="SSF56219">
    <property type="entry name" value="DNase I-like"/>
    <property type="match status" value="1"/>
</dbReference>
<organism evidence="3 4">
    <name type="scientific">Bacteroides xylanisolvens</name>
    <dbReference type="NCBI Taxonomy" id="371601"/>
    <lineage>
        <taxon>Bacteria</taxon>
        <taxon>Pseudomonadati</taxon>
        <taxon>Bacteroidota</taxon>
        <taxon>Bacteroidia</taxon>
        <taxon>Bacteroidales</taxon>
        <taxon>Bacteroidaceae</taxon>
        <taxon>Bacteroides</taxon>
    </lineage>
</organism>
<keyword evidence="3" id="KW-0255">Endonuclease</keyword>
<dbReference type="AlphaFoldDB" id="A0A415I0Y7"/>
<dbReference type="Gene3D" id="3.60.10.10">
    <property type="entry name" value="Endonuclease/exonuclease/phosphatase"/>
    <property type="match status" value="1"/>
</dbReference>
<feature type="domain" description="Endonuclease/exonuclease/phosphatase" evidence="2">
    <location>
        <begin position="37"/>
        <end position="301"/>
    </location>
</feature>
<dbReference type="CDD" id="cd09083">
    <property type="entry name" value="EEP-1"/>
    <property type="match status" value="1"/>
</dbReference>
<keyword evidence="1" id="KW-0732">Signal</keyword>
<dbReference type="InterPro" id="IPR050410">
    <property type="entry name" value="CCR4/nocturin_mRNA_transcr"/>
</dbReference>
<dbReference type="GO" id="GO:0000175">
    <property type="term" value="F:3'-5'-RNA exonuclease activity"/>
    <property type="evidence" value="ECO:0007669"/>
    <property type="project" value="TreeGrafter"/>
</dbReference>
<gene>
    <name evidence="3" type="ORF">DW042_01400</name>
</gene>
<dbReference type="PANTHER" id="PTHR12121:SF36">
    <property type="entry name" value="ENDONUCLEASE_EXONUCLEASE_PHOSPHATASE DOMAIN-CONTAINING PROTEIN"/>
    <property type="match status" value="1"/>
</dbReference>
<feature type="signal peptide" evidence="1">
    <location>
        <begin position="1"/>
        <end position="23"/>
    </location>
</feature>
<dbReference type="GO" id="GO:0004519">
    <property type="term" value="F:endonuclease activity"/>
    <property type="evidence" value="ECO:0007669"/>
    <property type="project" value="UniProtKB-KW"/>
</dbReference>
<accession>A0A415I0Y7</accession>
<reference evidence="3 4" key="1">
    <citation type="submission" date="2018-08" db="EMBL/GenBank/DDBJ databases">
        <title>A genome reference for cultivated species of the human gut microbiota.</title>
        <authorList>
            <person name="Zou Y."/>
            <person name="Xue W."/>
            <person name="Luo G."/>
        </authorList>
    </citation>
    <scope>NUCLEOTIDE SEQUENCE [LARGE SCALE GENOMIC DNA]</scope>
    <source>
        <strain evidence="3 4">AF39-6AC</strain>
    </source>
</reference>
<dbReference type="Proteomes" id="UP000284417">
    <property type="component" value="Unassembled WGS sequence"/>
</dbReference>
<feature type="chain" id="PRO_5019156589" evidence="1">
    <location>
        <begin position="24"/>
        <end position="316"/>
    </location>
</feature>
<evidence type="ECO:0000259" key="2">
    <source>
        <dbReference type="Pfam" id="PF03372"/>
    </source>
</evidence>
<comment type="caution">
    <text evidence="3">The sequence shown here is derived from an EMBL/GenBank/DDBJ whole genome shotgun (WGS) entry which is preliminary data.</text>
</comment>
<dbReference type="PROSITE" id="PS51257">
    <property type="entry name" value="PROKAR_LIPOPROTEIN"/>
    <property type="match status" value="1"/>
</dbReference>
<evidence type="ECO:0000313" key="3">
    <source>
        <dbReference type="EMBL" id="RHL01230.1"/>
    </source>
</evidence>
<evidence type="ECO:0000313" key="4">
    <source>
        <dbReference type="Proteomes" id="UP000284417"/>
    </source>
</evidence>
<dbReference type="PANTHER" id="PTHR12121">
    <property type="entry name" value="CARBON CATABOLITE REPRESSOR PROTEIN 4"/>
    <property type="match status" value="1"/>
</dbReference>
<dbReference type="FunFam" id="3.60.10.10:FF:000068">
    <property type="entry name" value="Endonuclease"/>
    <property type="match status" value="1"/>
</dbReference>
<protein>
    <submittedName>
        <fullName evidence="3">Endonuclease</fullName>
    </submittedName>
</protein>